<dbReference type="Gene3D" id="1.20.120.530">
    <property type="entry name" value="GntR ligand-binding domain-like"/>
    <property type="match status" value="1"/>
</dbReference>
<keyword evidence="6" id="KW-1185">Reference proteome</keyword>
<dbReference type="PANTHER" id="PTHR43537:SF45">
    <property type="entry name" value="GNTR FAMILY REGULATORY PROTEIN"/>
    <property type="match status" value="1"/>
</dbReference>
<name>A0A5B2TE50_9PROT</name>
<evidence type="ECO:0000313" key="6">
    <source>
        <dbReference type="Proteomes" id="UP000322110"/>
    </source>
</evidence>
<dbReference type="PANTHER" id="PTHR43537">
    <property type="entry name" value="TRANSCRIPTIONAL REGULATOR, GNTR FAMILY"/>
    <property type="match status" value="1"/>
</dbReference>
<dbReference type="InterPro" id="IPR036388">
    <property type="entry name" value="WH-like_DNA-bd_sf"/>
</dbReference>
<proteinExistence type="predicted"/>
<dbReference type="InterPro" id="IPR008920">
    <property type="entry name" value="TF_FadR/GntR_C"/>
</dbReference>
<reference evidence="5 6" key="1">
    <citation type="journal article" date="2015" name="Int. J. Syst. Evol. Microbiol.">
        <title>Roseomonas oryzae sp. nov., isolated from paddy rhizosphere soil.</title>
        <authorList>
            <person name="Ramaprasad E.V."/>
            <person name="Sasikala Ch."/>
            <person name="Ramana Ch.V."/>
        </authorList>
    </citation>
    <scope>NUCLEOTIDE SEQUENCE [LARGE SCALE GENOMIC DNA]</scope>
    <source>
        <strain evidence="5 6">KCTC 42542</strain>
    </source>
</reference>
<evidence type="ECO:0000256" key="2">
    <source>
        <dbReference type="ARBA" id="ARBA00023125"/>
    </source>
</evidence>
<dbReference type="GO" id="GO:0003677">
    <property type="term" value="F:DNA binding"/>
    <property type="evidence" value="ECO:0007669"/>
    <property type="project" value="UniProtKB-KW"/>
</dbReference>
<dbReference type="InterPro" id="IPR000524">
    <property type="entry name" value="Tscrpt_reg_HTH_GntR"/>
</dbReference>
<evidence type="ECO:0000259" key="4">
    <source>
        <dbReference type="PROSITE" id="PS50949"/>
    </source>
</evidence>
<evidence type="ECO:0000256" key="1">
    <source>
        <dbReference type="ARBA" id="ARBA00023015"/>
    </source>
</evidence>
<dbReference type="SUPFAM" id="SSF48008">
    <property type="entry name" value="GntR ligand-binding domain-like"/>
    <property type="match status" value="1"/>
</dbReference>
<keyword evidence="2" id="KW-0238">DNA-binding</keyword>
<evidence type="ECO:0000313" key="5">
    <source>
        <dbReference type="EMBL" id="KAA2212315.1"/>
    </source>
</evidence>
<dbReference type="Gene3D" id="1.10.10.10">
    <property type="entry name" value="Winged helix-like DNA-binding domain superfamily/Winged helix DNA-binding domain"/>
    <property type="match status" value="1"/>
</dbReference>
<gene>
    <name evidence="5" type="ORF">F0Q34_15965</name>
</gene>
<dbReference type="OrthoDB" id="9812290at2"/>
<accession>A0A5B2TE50</accession>
<dbReference type="Proteomes" id="UP000322110">
    <property type="component" value="Unassembled WGS sequence"/>
</dbReference>
<dbReference type="Pfam" id="PF07729">
    <property type="entry name" value="FCD"/>
    <property type="match status" value="1"/>
</dbReference>
<keyword evidence="1" id="KW-0805">Transcription regulation</keyword>
<dbReference type="RefSeq" id="WP_149813235.1">
    <property type="nucleotide sequence ID" value="NZ_VUKA01000009.1"/>
</dbReference>
<dbReference type="PROSITE" id="PS50949">
    <property type="entry name" value="HTH_GNTR"/>
    <property type="match status" value="1"/>
</dbReference>
<comment type="caution">
    <text evidence="5">The sequence shown here is derived from an EMBL/GenBank/DDBJ whole genome shotgun (WGS) entry which is preliminary data.</text>
</comment>
<dbReference type="SUPFAM" id="SSF46785">
    <property type="entry name" value="Winged helix' DNA-binding domain"/>
    <property type="match status" value="1"/>
</dbReference>
<dbReference type="Pfam" id="PF00392">
    <property type="entry name" value="GntR"/>
    <property type="match status" value="1"/>
</dbReference>
<dbReference type="GO" id="GO:0003700">
    <property type="term" value="F:DNA-binding transcription factor activity"/>
    <property type="evidence" value="ECO:0007669"/>
    <property type="project" value="InterPro"/>
</dbReference>
<dbReference type="SMART" id="SM00345">
    <property type="entry name" value="HTH_GNTR"/>
    <property type="match status" value="1"/>
</dbReference>
<feature type="domain" description="HTH gntR-type" evidence="4">
    <location>
        <begin position="20"/>
        <end position="87"/>
    </location>
</feature>
<dbReference type="InterPro" id="IPR011711">
    <property type="entry name" value="GntR_C"/>
</dbReference>
<dbReference type="InterPro" id="IPR036390">
    <property type="entry name" value="WH_DNA-bd_sf"/>
</dbReference>
<dbReference type="SMART" id="SM00895">
    <property type="entry name" value="FCD"/>
    <property type="match status" value="1"/>
</dbReference>
<dbReference type="CDD" id="cd07377">
    <property type="entry name" value="WHTH_GntR"/>
    <property type="match status" value="1"/>
</dbReference>
<dbReference type="EMBL" id="VUKA01000009">
    <property type="protein sequence ID" value="KAA2212315.1"/>
    <property type="molecule type" value="Genomic_DNA"/>
</dbReference>
<evidence type="ECO:0000256" key="3">
    <source>
        <dbReference type="ARBA" id="ARBA00023163"/>
    </source>
</evidence>
<organism evidence="5 6">
    <name type="scientific">Teichococcus oryzae</name>
    <dbReference type="NCBI Taxonomy" id="1608942"/>
    <lineage>
        <taxon>Bacteria</taxon>
        <taxon>Pseudomonadati</taxon>
        <taxon>Pseudomonadota</taxon>
        <taxon>Alphaproteobacteria</taxon>
        <taxon>Acetobacterales</taxon>
        <taxon>Roseomonadaceae</taxon>
        <taxon>Roseomonas</taxon>
    </lineage>
</organism>
<sequence length="239" mass="25599">MPVPSPSSNPSLLQPFGRRQSAASFAYEALRAAILALELAPGMPLSRSALAQRLSLSQTPVREALIRLEAEGLVEVVPSASTRVAMIDLRSAREALFLRRAVELEVVRHLAEMPSAALEGDLRGSVEDQRRLVAADDHDGLAAADGVFHGLLYEAAGMTGLWSLIGSRSGHLDRLRRLHLPTPGKAAAILRDHEELARAILAGDGAGAEAVLRRHLADTLARIEEIQAANPGYFSEEAT</sequence>
<protein>
    <submittedName>
        <fullName evidence="5">GntR family transcriptional regulator</fullName>
    </submittedName>
</protein>
<dbReference type="AlphaFoldDB" id="A0A5B2TE50"/>
<keyword evidence="3" id="KW-0804">Transcription</keyword>